<dbReference type="RefSeq" id="WP_407033153.1">
    <property type="nucleotide sequence ID" value="NZ_JAQGEF010000048.1"/>
</dbReference>
<sequence>MKSKMINLKLCSFILILLCIAACNNHKKSNPCFVTKTISRPWTLKDYDKSDSRFKSLNEFKTYKIARDLNLYNIRDRKSNYFRIWYQSPDPLYNWVVDVDFIGLEYKVFTYCINFKEGDDSIYYKLYRYEEERLKESTLKDIEYNIKVYDIVNLSIEPGYIITGYGNIFEIETMWNGNYHYELFTKPDIIDYKASKPLLAFVDFLIKKFDLPPLGENPCEKDRSNPERWITE</sequence>
<dbReference type="EMBL" id="JAQGEF010000048">
    <property type="protein sequence ID" value="MDA3616824.1"/>
    <property type="molecule type" value="Genomic_DNA"/>
</dbReference>
<proteinExistence type="predicted"/>
<evidence type="ECO:0000313" key="2">
    <source>
        <dbReference type="EMBL" id="MDA3616824.1"/>
    </source>
</evidence>
<reference evidence="2 3" key="1">
    <citation type="submission" date="2022-12" db="EMBL/GenBank/DDBJ databases">
        <title>Chitinophagaceae gen. sp. nov., a new member of the family Chitinophagaceae, isolated from soil in a chemical factory.</title>
        <authorList>
            <person name="Ke Z."/>
        </authorList>
    </citation>
    <scope>NUCLEOTIDE SEQUENCE [LARGE SCALE GENOMIC DNA]</scope>
    <source>
        <strain evidence="2 3">LY-5</strain>
    </source>
</reference>
<evidence type="ECO:0000256" key="1">
    <source>
        <dbReference type="SAM" id="SignalP"/>
    </source>
</evidence>
<evidence type="ECO:0000313" key="3">
    <source>
        <dbReference type="Proteomes" id="UP001210231"/>
    </source>
</evidence>
<dbReference type="Proteomes" id="UP001210231">
    <property type="component" value="Unassembled WGS sequence"/>
</dbReference>
<keyword evidence="1" id="KW-0732">Signal</keyword>
<accession>A0ABT4UPQ0</accession>
<comment type="caution">
    <text evidence="2">The sequence shown here is derived from an EMBL/GenBank/DDBJ whole genome shotgun (WGS) entry which is preliminary data.</text>
</comment>
<gene>
    <name evidence="2" type="ORF">O3P16_18615</name>
</gene>
<feature type="chain" id="PRO_5045132290" description="Lipoprotein" evidence="1">
    <location>
        <begin position="22"/>
        <end position="232"/>
    </location>
</feature>
<feature type="signal peptide" evidence="1">
    <location>
        <begin position="1"/>
        <end position="21"/>
    </location>
</feature>
<evidence type="ECO:0008006" key="4">
    <source>
        <dbReference type="Google" id="ProtNLM"/>
    </source>
</evidence>
<keyword evidence="3" id="KW-1185">Reference proteome</keyword>
<protein>
    <recommendedName>
        <fullName evidence="4">Lipoprotein</fullName>
    </recommendedName>
</protein>
<organism evidence="2 3">
    <name type="scientific">Polluticaenibacter yanchengensis</name>
    <dbReference type="NCBI Taxonomy" id="3014562"/>
    <lineage>
        <taxon>Bacteria</taxon>
        <taxon>Pseudomonadati</taxon>
        <taxon>Bacteroidota</taxon>
        <taxon>Chitinophagia</taxon>
        <taxon>Chitinophagales</taxon>
        <taxon>Chitinophagaceae</taxon>
        <taxon>Polluticaenibacter</taxon>
    </lineage>
</organism>
<name>A0ABT4UPQ0_9BACT</name>